<evidence type="ECO:0000313" key="1">
    <source>
        <dbReference type="EMBL" id="SFD36160.1"/>
    </source>
</evidence>
<evidence type="ECO:0000313" key="2">
    <source>
        <dbReference type="Proteomes" id="UP000198598"/>
    </source>
</evidence>
<reference evidence="1 2" key="1">
    <citation type="submission" date="2016-10" db="EMBL/GenBank/DDBJ databases">
        <authorList>
            <person name="de Groot N.N."/>
        </authorList>
    </citation>
    <scope>NUCLEOTIDE SEQUENCE [LARGE SCALE GENOMIC DNA]</scope>
    <source>
        <strain evidence="1 2">DSM 26130</strain>
    </source>
</reference>
<dbReference type="Proteomes" id="UP000198598">
    <property type="component" value="Unassembled WGS sequence"/>
</dbReference>
<dbReference type="EMBL" id="FOLQ01000004">
    <property type="protein sequence ID" value="SFD36160.1"/>
    <property type="molecule type" value="Genomic_DNA"/>
</dbReference>
<proteinExistence type="predicted"/>
<dbReference type="STRING" id="662367.SAMN05216167_104489"/>
<organism evidence="1 2">
    <name type="scientific">Spirosoma endophyticum</name>
    <dbReference type="NCBI Taxonomy" id="662367"/>
    <lineage>
        <taxon>Bacteria</taxon>
        <taxon>Pseudomonadati</taxon>
        <taxon>Bacteroidota</taxon>
        <taxon>Cytophagia</taxon>
        <taxon>Cytophagales</taxon>
        <taxon>Cytophagaceae</taxon>
        <taxon>Spirosoma</taxon>
    </lineage>
</organism>
<gene>
    <name evidence="1" type="ORF">SAMN05216167_104489</name>
</gene>
<keyword evidence="2" id="KW-1185">Reference proteome</keyword>
<accession>A0A1I1RZR2</accession>
<name>A0A1I1RZR2_9BACT</name>
<protein>
    <submittedName>
        <fullName evidence="1">Uncharacterized protein</fullName>
    </submittedName>
</protein>
<sequence length="43" mass="5085">MDFTFWLLKRTFEGVEQILNDLLSDIETNRKIPVGKEIFLQGE</sequence>
<dbReference type="AlphaFoldDB" id="A0A1I1RZR2"/>